<comment type="cofactor">
    <cofactor evidence="1">
        <name>Mg(2+)</name>
        <dbReference type="ChEBI" id="CHEBI:18420"/>
    </cofactor>
</comment>
<gene>
    <name evidence="12" type="ORF">GCM10022386_12790</name>
</gene>
<reference evidence="13" key="1">
    <citation type="journal article" date="2019" name="Int. J. Syst. Evol. Microbiol.">
        <title>The Global Catalogue of Microorganisms (GCM) 10K type strain sequencing project: providing services to taxonomists for standard genome sequencing and annotation.</title>
        <authorList>
            <consortium name="The Broad Institute Genomics Platform"/>
            <consortium name="The Broad Institute Genome Sequencing Center for Infectious Disease"/>
            <person name="Wu L."/>
            <person name="Ma J."/>
        </authorList>
    </citation>
    <scope>NUCLEOTIDE SEQUENCE [LARGE SCALE GENOMIC DNA]</scope>
    <source>
        <strain evidence="13">JCM 17064</strain>
    </source>
</reference>
<keyword evidence="8 11" id="KW-0460">Magnesium</keyword>
<comment type="caution">
    <text evidence="12">The sequence shown here is derived from an EMBL/GenBank/DDBJ whole genome shotgun (WGS) entry which is preliminary data.</text>
</comment>
<keyword evidence="7 11" id="KW-0274">FAD</keyword>
<evidence type="ECO:0000256" key="10">
    <source>
        <dbReference type="ARBA" id="ARBA00048540"/>
    </source>
</evidence>
<evidence type="ECO:0000313" key="13">
    <source>
        <dbReference type="Proteomes" id="UP001500968"/>
    </source>
</evidence>
<evidence type="ECO:0000313" key="12">
    <source>
        <dbReference type="EMBL" id="GAA4030318.1"/>
    </source>
</evidence>
<sequence length="349" mass="39221">MPNVKRTMQPYKKLYKIKNQLSGILILLHTVCFSQSDLIKIEGYTQGTTYHISYFDTEQRNFQPEIETILKDFDLSVSTYNPNSIITKINTNQPNVVVDQYFTTCFKKAKEVWKNTNGAFDPTVLPLVNAWGFGPGKKQKIAPEKIDSILRFTGFNLIELKGNRVVKKDPRVALDFNAFAQGYSVDVISDFLKSKGILSFIVEIGGEIFANGKKPNGDYWKAGIEEPYDNKEDANPNRAIIKLYNSAIATSGNNRQYFIENGVKYAHHLDPKTGYPTKNNLLCASIIASNCISSDAYATGVLVMGLEKAKVFLKNHPELQAYLVYSDAKGQLQVYKTDKITAILEEVNP</sequence>
<dbReference type="GO" id="GO:0016740">
    <property type="term" value="F:transferase activity"/>
    <property type="evidence" value="ECO:0007669"/>
    <property type="project" value="UniProtKB-KW"/>
</dbReference>
<proteinExistence type="inferred from homology"/>
<keyword evidence="6 11" id="KW-0479">Metal-binding</keyword>
<dbReference type="Proteomes" id="UP001500968">
    <property type="component" value="Unassembled WGS sequence"/>
</dbReference>
<keyword evidence="4 11" id="KW-0285">Flavoprotein</keyword>
<evidence type="ECO:0000256" key="8">
    <source>
        <dbReference type="ARBA" id="ARBA00022842"/>
    </source>
</evidence>
<evidence type="ECO:0000256" key="5">
    <source>
        <dbReference type="ARBA" id="ARBA00022679"/>
    </source>
</evidence>
<dbReference type="RefSeq" id="WP_324691571.1">
    <property type="nucleotide sequence ID" value="NZ_BAABCR010000014.1"/>
</dbReference>
<dbReference type="EMBL" id="BAABCR010000014">
    <property type="protein sequence ID" value="GAA4030318.1"/>
    <property type="molecule type" value="Genomic_DNA"/>
</dbReference>
<evidence type="ECO:0000256" key="9">
    <source>
        <dbReference type="ARBA" id="ARBA00031306"/>
    </source>
</evidence>
<evidence type="ECO:0000256" key="4">
    <source>
        <dbReference type="ARBA" id="ARBA00022630"/>
    </source>
</evidence>
<dbReference type="PANTHER" id="PTHR30040:SF2">
    <property type="entry name" value="FAD:PROTEIN FMN TRANSFERASE"/>
    <property type="match status" value="1"/>
</dbReference>
<accession>A0ABP7TRV9</accession>
<dbReference type="EC" id="2.7.1.180" evidence="2 11"/>
<evidence type="ECO:0000256" key="3">
    <source>
        <dbReference type="ARBA" id="ARBA00016337"/>
    </source>
</evidence>
<comment type="catalytic activity">
    <reaction evidence="10 11">
        <text>L-threonyl-[protein] + FAD = FMN-L-threonyl-[protein] + AMP + H(+)</text>
        <dbReference type="Rhea" id="RHEA:36847"/>
        <dbReference type="Rhea" id="RHEA-COMP:11060"/>
        <dbReference type="Rhea" id="RHEA-COMP:11061"/>
        <dbReference type="ChEBI" id="CHEBI:15378"/>
        <dbReference type="ChEBI" id="CHEBI:30013"/>
        <dbReference type="ChEBI" id="CHEBI:57692"/>
        <dbReference type="ChEBI" id="CHEBI:74257"/>
        <dbReference type="ChEBI" id="CHEBI:456215"/>
        <dbReference type="EC" id="2.7.1.180"/>
    </reaction>
</comment>
<dbReference type="Pfam" id="PF02424">
    <property type="entry name" value="ApbE"/>
    <property type="match status" value="1"/>
</dbReference>
<dbReference type="InterPro" id="IPR024932">
    <property type="entry name" value="ApbE"/>
</dbReference>
<dbReference type="Gene3D" id="3.10.520.10">
    <property type="entry name" value="ApbE-like domains"/>
    <property type="match status" value="1"/>
</dbReference>
<evidence type="ECO:0000256" key="11">
    <source>
        <dbReference type="PIRNR" id="PIRNR006268"/>
    </source>
</evidence>
<evidence type="ECO:0000256" key="2">
    <source>
        <dbReference type="ARBA" id="ARBA00011955"/>
    </source>
</evidence>
<evidence type="ECO:0000256" key="6">
    <source>
        <dbReference type="ARBA" id="ARBA00022723"/>
    </source>
</evidence>
<protein>
    <recommendedName>
        <fullName evidence="3 11">FAD:protein FMN transferase</fullName>
        <ecNumber evidence="2 11">2.7.1.180</ecNumber>
    </recommendedName>
    <alternativeName>
        <fullName evidence="9 11">Flavin transferase</fullName>
    </alternativeName>
</protein>
<organism evidence="12 13">
    <name type="scientific">Flavobacterium cheonhonense</name>
    <dbReference type="NCBI Taxonomy" id="706185"/>
    <lineage>
        <taxon>Bacteria</taxon>
        <taxon>Pseudomonadati</taxon>
        <taxon>Bacteroidota</taxon>
        <taxon>Flavobacteriia</taxon>
        <taxon>Flavobacteriales</taxon>
        <taxon>Flavobacteriaceae</taxon>
        <taxon>Flavobacterium</taxon>
    </lineage>
</organism>
<dbReference type="SUPFAM" id="SSF143631">
    <property type="entry name" value="ApbE-like"/>
    <property type="match status" value="1"/>
</dbReference>
<dbReference type="InterPro" id="IPR003374">
    <property type="entry name" value="ApbE-like_sf"/>
</dbReference>
<dbReference type="PANTHER" id="PTHR30040">
    <property type="entry name" value="THIAMINE BIOSYNTHESIS LIPOPROTEIN APBE"/>
    <property type="match status" value="1"/>
</dbReference>
<dbReference type="PIRSF" id="PIRSF006268">
    <property type="entry name" value="ApbE"/>
    <property type="match status" value="1"/>
</dbReference>
<comment type="similarity">
    <text evidence="11">Belongs to the ApbE family.</text>
</comment>
<evidence type="ECO:0000256" key="7">
    <source>
        <dbReference type="ARBA" id="ARBA00022827"/>
    </source>
</evidence>
<keyword evidence="5 11" id="KW-0808">Transferase</keyword>
<keyword evidence="13" id="KW-1185">Reference proteome</keyword>
<evidence type="ECO:0000256" key="1">
    <source>
        <dbReference type="ARBA" id="ARBA00001946"/>
    </source>
</evidence>
<name>A0ABP7TRV9_9FLAO</name>